<name>E4UAS6_OCEP5</name>
<organism evidence="1 2">
    <name type="scientific">Oceanithermus profundus (strain DSM 14977 / NBRC 100410 / VKM B-2274 / 506)</name>
    <dbReference type="NCBI Taxonomy" id="670487"/>
    <lineage>
        <taxon>Bacteria</taxon>
        <taxon>Thermotogati</taxon>
        <taxon>Deinococcota</taxon>
        <taxon>Deinococci</taxon>
        <taxon>Thermales</taxon>
        <taxon>Thermaceae</taxon>
        <taxon>Oceanithermus</taxon>
    </lineage>
</organism>
<dbReference type="HOGENOM" id="CLU_1576907_0_0_0"/>
<dbReference type="KEGG" id="opr:Ocepr_2263"/>
<keyword evidence="1" id="KW-0614">Plasmid</keyword>
<geneLocation type="plasmid" evidence="1 2">
    <name>pOCEPR01</name>
</geneLocation>
<evidence type="ECO:0000313" key="1">
    <source>
        <dbReference type="EMBL" id="ADR37711.1"/>
    </source>
</evidence>
<reference evidence="2" key="1">
    <citation type="submission" date="2010-11" db="EMBL/GenBank/DDBJ databases">
        <title>The complete sequence of plasmid of Oceanithermus profundus DSM 14977.</title>
        <authorList>
            <consortium name="US DOE Joint Genome Institute (JGI-PGF)"/>
            <person name="Lucas S."/>
            <person name="Copeland A."/>
            <person name="Lapidus A."/>
            <person name="Bruce D."/>
            <person name="Goodwin L."/>
            <person name="Pitluck S."/>
            <person name="Kyrpides N."/>
            <person name="Mavromatis K."/>
            <person name="Pagani I."/>
            <person name="Ivanova N."/>
            <person name="Zhang X."/>
            <person name="Brettin T."/>
            <person name="Detter J.C."/>
            <person name="Tapia R."/>
            <person name="Han C."/>
            <person name="Land M."/>
            <person name="Hauser L."/>
            <person name="Markowitz V."/>
            <person name="Cheng J.-F."/>
            <person name="Hugenholtz P."/>
            <person name="Woyke T."/>
            <person name="Wu D."/>
            <person name="Tindall B."/>
            <person name="Faehnrich R."/>
            <person name="Brambilla E."/>
            <person name="Klenk H.-P."/>
            <person name="Eisen J.A."/>
        </authorList>
    </citation>
    <scope>NUCLEOTIDE SEQUENCE [LARGE SCALE GENOMIC DNA]</scope>
    <source>
        <strain evidence="2">DSM 14977 / NBRC 100410 / VKM B-2274 / 506</strain>
        <plasmid evidence="2">Plasmid pOCEPR01</plasmid>
    </source>
</reference>
<accession>E4UAS6</accession>
<protein>
    <submittedName>
        <fullName evidence="1">Uncharacterized protein</fullName>
    </submittedName>
</protein>
<keyword evidence="2" id="KW-1185">Reference proteome</keyword>
<reference evidence="1 2" key="2">
    <citation type="journal article" date="2011" name="Stand. Genomic Sci.">
        <title>Complete genome sequence of Oceanithermus profundus type strain (506).</title>
        <authorList>
            <person name="Pati A."/>
            <person name="Zhang X."/>
            <person name="Lapidus A."/>
            <person name="Nolan M."/>
            <person name="Lucas S."/>
            <person name="Del Rio T.G."/>
            <person name="Tice H."/>
            <person name="Cheng J.F."/>
            <person name="Tapia R."/>
            <person name="Han C."/>
            <person name="Goodwin L."/>
            <person name="Pitluck S."/>
            <person name="Liolios K."/>
            <person name="Pagani I."/>
            <person name="Ivanova N."/>
            <person name="Mavromatis K."/>
            <person name="Chen A."/>
            <person name="Palaniappan K."/>
            <person name="Hauser L."/>
            <person name="Jeffries C.D."/>
            <person name="Brambilla E.M."/>
            <person name="Rohl A."/>
            <person name="Mwirichia R."/>
            <person name="Rohde M."/>
            <person name="Tindall B.J."/>
            <person name="Sikorski J."/>
            <person name="Wirth R."/>
            <person name="Goker M."/>
            <person name="Woyke T."/>
            <person name="Detter J.C."/>
            <person name="Bristow J."/>
            <person name="Eisen J.A."/>
            <person name="Markowitz V."/>
            <person name="Hugenholtz P."/>
            <person name="Kyrpides N.C."/>
            <person name="Klenk H.P."/>
            <person name="Land M."/>
        </authorList>
    </citation>
    <scope>NUCLEOTIDE SEQUENCE [LARGE SCALE GENOMIC DNA]</scope>
    <source>
        <strain evidence="2">DSM 14977 / NBRC 100410 / VKM B-2274 / 506</strain>
        <plasmid evidence="2">Plasmid pOCEPR01</plasmid>
    </source>
</reference>
<sequence>MGDRTQATWELWLIEPLDEDEANALKSELELLRKRTGYQEAEPDGKVLRASCEEWNYPMVEQLGEQYKTLGNLTKAGKLLVELFADSGGSYDACYGALHRDLVFRAPRLEHEGPVISVPLTDKPDVLRKACETVQEMTRKYRALTAIMEKAIPWPRELQEAFVGGAETA</sequence>
<evidence type="ECO:0000313" key="2">
    <source>
        <dbReference type="Proteomes" id="UP000008722"/>
    </source>
</evidence>
<dbReference type="EMBL" id="CP002362">
    <property type="protein sequence ID" value="ADR37711.1"/>
    <property type="molecule type" value="Genomic_DNA"/>
</dbReference>
<dbReference type="RefSeq" id="WP_013449691.1">
    <property type="nucleotide sequence ID" value="NC_014753.1"/>
</dbReference>
<dbReference type="AlphaFoldDB" id="E4UAS6"/>
<dbReference type="Proteomes" id="UP000008722">
    <property type="component" value="Plasmid pOCEPR01"/>
</dbReference>
<gene>
    <name evidence="1" type="ordered locus">Ocepr_2263</name>
</gene>
<proteinExistence type="predicted"/>